<keyword evidence="3 6" id="KW-0812">Transmembrane</keyword>
<keyword evidence="5 6" id="KW-0472">Membrane</keyword>
<comment type="caution">
    <text evidence="7">The sequence shown here is derived from an EMBL/GenBank/DDBJ whole genome shotgun (WGS) entry which is preliminary data.</text>
</comment>
<accession>A0A537LL62</accession>
<keyword evidence="4 6" id="KW-1133">Transmembrane helix</keyword>
<feature type="transmembrane region" description="Helical" evidence="6">
    <location>
        <begin position="300"/>
        <end position="318"/>
    </location>
</feature>
<reference evidence="9 10" key="1">
    <citation type="journal article" date="2019" name="Nat. Microbiol.">
        <title>Mediterranean grassland soil C-N compound turnover is dependent on rainfall and depth, and is mediated by genomically divergent microorganisms.</title>
        <authorList>
            <person name="Diamond S."/>
            <person name="Andeer P.F."/>
            <person name="Li Z."/>
            <person name="Crits-Christoph A."/>
            <person name="Burstein D."/>
            <person name="Anantharaman K."/>
            <person name="Lane K.R."/>
            <person name="Thomas B.C."/>
            <person name="Pan C."/>
            <person name="Northen T.R."/>
            <person name="Banfield J.F."/>
        </authorList>
    </citation>
    <scope>NUCLEOTIDE SEQUENCE [LARGE SCALE GENOMIC DNA]</scope>
    <source>
        <strain evidence="8">NP_1</strain>
        <strain evidence="7">NP_2</strain>
    </source>
</reference>
<dbReference type="PANTHER" id="PTHR39087">
    <property type="entry name" value="UPF0104 MEMBRANE PROTEIN MJ1595"/>
    <property type="match status" value="1"/>
</dbReference>
<evidence type="ECO:0000256" key="1">
    <source>
        <dbReference type="ARBA" id="ARBA00004651"/>
    </source>
</evidence>
<dbReference type="Proteomes" id="UP000315217">
    <property type="component" value="Unassembled WGS sequence"/>
</dbReference>
<proteinExistence type="predicted"/>
<protein>
    <submittedName>
        <fullName evidence="7">Flippase-like domain-containing protein</fullName>
    </submittedName>
</protein>
<name>A0A537LL62_9BACT</name>
<evidence type="ECO:0000256" key="3">
    <source>
        <dbReference type="ARBA" id="ARBA00022692"/>
    </source>
</evidence>
<sequence length="328" mass="33444">MSRWIRVALLGLGLVVLAGFVASLDLAAIVSAVSGADAGWLTLALALLVVNVMVKALRWRVMAATMGAHPLSLPAASAAILAGVAAASLTPGRGVELAKPLLLRSSHGVPMTASTAAVVVERLLDGAALIILFAVSLLVVPAGRGSTFYPVIAAIGLFLAAGAALLLLPHRLTSLATWVTDRLPFPARVRSRVASIAERFAGGLAVWRRGGNFGLLLAMSVTAACVEVLRLTAVFAALRLHISVADAMLAFCAANLLGAATFIPGGIGITEFSLAGIITLVTALGPRSAVAAAVLVDRVLSYYLVVALGSLILVAASQKTPPSGQEGR</sequence>
<dbReference type="InterPro" id="IPR022791">
    <property type="entry name" value="L-PG_synthase/AglD"/>
</dbReference>
<dbReference type="Proteomes" id="UP000318661">
    <property type="component" value="Unassembled WGS sequence"/>
</dbReference>
<feature type="transmembrane region" description="Helical" evidence="6">
    <location>
        <begin position="149"/>
        <end position="168"/>
    </location>
</feature>
<gene>
    <name evidence="8" type="ORF">E6G98_07560</name>
    <name evidence="7" type="ORF">E6G99_03945</name>
</gene>
<evidence type="ECO:0000313" key="7">
    <source>
        <dbReference type="EMBL" id="TMJ08741.1"/>
    </source>
</evidence>
<evidence type="ECO:0000313" key="10">
    <source>
        <dbReference type="Proteomes" id="UP000318661"/>
    </source>
</evidence>
<evidence type="ECO:0000256" key="2">
    <source>
        <dbReference type="ARBA" id="ARBA00022475"/>
    </source>
</evidence>
<dbReference type="EMBL" id="VBAJ01000084">
    <property type="protein sequence ID" value="TMJ08741.1"/>
    <property type="molecule type" value="Genomic_DNA"/>
</dbReference>
<evidence type="ECO:0000256" key="4">
    <source>
        <dbReference type="ARBA" id="ARBA00022989"/>
    </source>
</evidence>
<feature type="transmembrane region" description="Helical" evidence="6">
    <location>
        <begin position="213"/>
        <end position="238"/>
    </location>
</feature>
<comment type="subcellular location">
    <subcellularLocation>
        <location evidence="1">Cell membrane</location>
        <topology evidence="1">Multi-pass membrane protein</topology>
    </subcellularLocation>
</comment>
<dbReference type="GO" id="GO:0005886">
    <property type="term" value="C:plasma membrane"/>
    <property type="evidence" value="ECO:0007669"/>
    <property type="project" value="UniProtKB-SubCell"/>
</dbReference>
<evidence type="ECO:0000256" key="5">
    <source>
        <dbReference type="ARBA" id="ARBA00023136"/>
    </source>
</evidence>
<dbReference type="Pfam" id="PF03706">
    <property type="entry name" value="LPG_synthase_TM"/>
    <property type="match status" value="1"/>
</dbReference>
<evidence type="ECO:0000313" key="8">
    <source>
        <dbReference type="EMBL" id="TMJ10427.1"/>
    </source>
</evidence>
<feature type="transmembrane region" description="Helical" evidence="6">
    <location>
        <begin position="244"/>
        <end position="265"/>
    </location>
</feature>
<keyword evidence="2" id="KW-1003">Cell membrane</keyword>
<feature type="transmembrane region" description="Helical" evidence="6">
    <location>
        <begin position="127"/>
        <end position="143"/>
    </location>
</feature>
<evidence type="ECO:0000313" key="9">
    <source>
        <dbReference type="Proteomes" id="UP000315217"/>
    </source>
</evidence>
<dbReference type="AlphaFoldDB" id="A0A537LL62"/>
<organism evidence="7 10">
    <name type="scientific">Candidatus Segetimicrobium genomatis</name>
    <dbReference type="NCBI Taxonomy" id="2569760"/>
    <lineage>
        <taxon>Bacteria</taxon>
        <taxon>Bacillati</taxon>
        <taxon>Candidatus Sysuimicrobiota</taxon>
        <taxon>Candidatus Sysuimicrobiia</taxon>
        <taxon>Candidatus Sysuimicrobiales</taxon>
        <taxon>Candidatus Segetimicrobiaceae</taxon>
        <taxon>Candidatus Segetimicrobium</taxon>
    </lineage>
</organism>
<evidence type="ECO:0000256" key="6">
    <source>
        <dbReference type="SAM" id="Phobius"/>
    </source>
</evidence>
<dbReference type="NCBIfam" id="TIGR00374">
    <property type="entry name" value="flippase-like domain"/>
    <property type="match status" value="1"/>
</dbReference>
<feature type="transmembrane region" description="Helical" evidence="6">
    <location>
        <begin position="71"/>
        <end position="89"/>
    </location>
</feature>
<feature type="transmembrane region" description="Helical" evidence="6">
    <location>
        <begin position="272"/>
        <end position="294"/>
    </location>
</feature>
<dbReference type="PANTHER" id="PTHR39087:SF2">
    <property type="entry name" value="UPF0104 MEMBRANE PROTEIN MJ1595"/>
    <property type="match status" value="1"/>
</dbReference>
<dbReference type="EMBL" id="VBAI01000117">
    <property type="protein sequence ID" value="TMJ10427.1"/>
    <property type="molecule type" value="Genomic_DNA"/>
</dbReference>
<feature type="transmembrane region" description="Helical" evidence="6">
    <location>
        <begin position="39"/>
        <end position="59"/>
    </location>
</feature>